<protein>
    <submittedName>
        <fullName evidence="3">Hamartin protein-domain-containing protein</fullName>
    </submittedName>
</protein>
<dbReference type="Pfam" id="PF04388">
    <property type="entry name" value="Hamartin"/>
    <property type="match status" value="1"/>
</dbReference>
<proteinExistence type="predicted"/>
<evidence type="ECO:0000313" key="4">
    <source>
        <dbReference type="Proteomes" id="UP000193689"/>
    </source>
</evidence>
<dbReference type="GO" id="GO:0032007">
    <property type="term" value="P:negative regulation of TOR signaling"/>
    <property type="evidence" value="ECO:0007669"/>
    <property type="project" value="TreeGrafter"/>
</dbReference>
<dbReference type="STRING" id="1141098.A0A1Y2DV86"/>
<evidence type="ECO:0000256" key="1">
    <source>
        <dbReference type="SAM" id="Coils"/>
    </source>
</evidence>
<dbReference type="GO" id="GO:0033596">
    <property type="term" value="C:TSC1-TSC2 complex"/>
    <property type="evidence" value="ECO:0007669"/>
    <property type="project" value="TreeGrafter"/>
</dbReference>
<dbReference type="GO" id="GO:0051726">
    <property type="term" value="P:regulation of cell cycle"/>
    <property type="evidence" value="ECO:0007669"/>
    <property type="project" value="TreeGrafter"/>
</dbReference>
<feature type="region of interest" description="Disordered" evidence="2">
    <location>
        <begin position="457"/>
        <end position="518"/>
    </location>
</feature>
<dbReference type="OrthoDB" id="6022054at2759"/>
<dbReference type="InterPro" id="IPR016024">
    <property type="entry name" value="ARM-type_fold"/>
</dbReference>
<feature type="compositionally biased region" description="Polar residues" evidence="2">
    <location>
        <begin position="502"/>
        <end position="518"/>
    </location>
</feature>
<dbReference type="AlphaFoldDB" id="A0A1Y2DV86"/>
<feature type="coiled-coil region" evidence="1">
    <location>
        <begin position="694"/>
        <end position="759"/>
    </location>
</feature>
<dbReference type="PANTHER" id="PTHR15154:SF2">
    <property type="entry name" value="HAMARTIN"/>
    <property type="match status" value="1"/>
</dbReference>
<feature type="region of interest" description="Disordered" evidence="2">
    <location>
        <begin position="871"/>
        <end position="892"/>
    </location>
</feature>
<feature type="region of interest" description="Disordered" evidence="2">
    <location>
        <begin position="916"/>
        <end position="971"/>
    </location>
</feature>
<accession>A0A1Y2DV86</accession>
<evidence type="ECO:0000313" key="3">
    <source>
        <dbReference type="EMBL" id="ORY63183.1"/>
    </source>
</evidence>
<dbReference type="EMBL" id="MCFJ01000008">
    <property type="protein sequence ID" value="ORY63183.1"/>
    <property type="molecule type" value="Genomic_DNA"/>
</dbReference>
<feature type="compositionally biased region" description="Low complexity" evidence="2">
    <location>
        <begin position="479"/>
        <end position="491"/>
    </location>
</feature>
<sequence length="971" mass="109586">MASAPSLKELTKAISTAIPTASLPLPDDLVEILEGYLRKHEKFDESISDKLNDELLTIYQKEVAHFPARYVAFLNIIRRLRPLVGQPEKILRWWDLCLPVFAHLNKEKDLASESQAVVLDILTSDDTNEAEGPNSGSGKALAETVLTMWVRDCKVAGRGEDALENFKEKQLRETLIIYGKKRPKDFMTMLDKCMVKQEWRVRALYLMADFIQHQPPHLHQVLHTPLFGTLIKCLQLDTSTTIVSLALTVLTMVLPHMPSSLVPQLPTLFNIYARLLFWERELSATEFGLETETERRLPSNSGSWEKRVYSPEFDDTAIPHLLNYFTILYGLYPINFMDYIRKPQRYLRHAEVPNADDIEIQPTEIRHASERFRQCHLLHENFYTLTIESERTDFGRWIKSEPAEVVADCMALCQPTEPAPMPGAPILSVKDNTDRDGYESALLSSSFPAGLSLVGANPGENWRNTQSTPFDSTPSSRVQSALIRQSSQSSRQSHRDSSSTRPSRNGGDSPTLPAQLTSSGSYTHLQDMINSNKVIKSGLHQSLANDSVPSLALSHHDSTSERPPSHMQPIMPPASTPLSTTEHSEEPNIRHLYRQILLLHNDLTFERFMKQQHLTHMGALRRRQVREAASEAETQNLIMANRHLKQRLEEAKKNETQVKKDSEKSRTLAKKWEADLSAKLRAIRDEQKKWLSEGDSLRRDLDAAKTEAENLRQLVCDAEVKELGWKQSMQAVEANASELERLRKEVKRLTVIERTLQAKETEREASMTRAAEADSRSEMLKMKLEARDAELRQTHNLYQSQIVVLNAKLHDALKNGEEQRNFDAINHQFESTLAASRAQQGELRKRIAELTRKNKVLSNTVSELQLSILSRSNSDSHPPASPSGELSLHSSDTGSLLSFRNRSYIGLAESEGSEVMSHNSTLPLGQYNAVTPVSSHPQQRPSTPDAETSGSASKGSPNTDRYHGRGEQPIP</sequence>
<feature type="compositionally biased region" description="Polar residues" evidence="2">
    <location>
        <begin position="462"/>
        <end position="478"/>
    </location>
</feature>
<name>A0A1Y2DV86_9PEZI</name>
<comment type="caution">
    <text evidence="3">The sequence shown here is derived from an EMBL/GenBank/DDBJ whole genome shotgun (WGS) entry which is preliminary data.</text>
</comment>
<dbReference type="RefSeq" id="XP_040714840.1">
    <property type="nucleotide sequence ID" value="XM_040860432.1"/>
</dbReference>
<dbReference type="InParanoid" id="A0A1Y2DV86"/>
<feature type="compositionally biased region" description="Basic and acidic residues" evidence="2">
    <location>
        <begin position="960"/>
        <end position="971"/>
    </location>
</feature>
<dbReference type="InterPro" id="IPR007483">
    <property type="entry name" value="Hamartin"/>
</dbReference>
<keyword evidence="1" id="KW-0175">Coiled coil</keyword>
<keyword evidence="4" id="KW-1185">Reference proteome</keyword>
<feature type="compositionally biased region" description="Polar residues" evidence="2">
    <location>
        <begin position="916"/>
        <end position="959"/>
    </location>
</feature>
<dbReference type="PANTHER" id="PTHR15154">
    <property type="entry name" value="HAMARTIN"/>
    <property type="match status" value="1"/>
</dbReference>
<gene>
    <name evidence="3" type="ORF">BCR38DRAFT_436120</name>
</gene>
<organism evidence="3 4">
    <name type="scientific">Pseudomassariella vexata</name>
    <dbReference type="NCBI Taxonomy" id="1141098"/>
    <lineage>
        <taxon>Eukaryota</taxon>
        <taxon>Fungi</taxon>
        <taxon>Dikarya</taxon>
        <taxon>Ascomycota</taxon>
        <taxon>Pezizomycotina</taxon>
        <taxon>Sordariomycetes</taxon>
        <taxon>Xylariomycetidae</taxon>
        <taxon>Amphisphaeriales</taxon>
        <taxon>Pseudomassariaceae</taxon>
        <taxon>Pseudomassariella</taxon>
    </lineage>
</organism>
<reference evidence="3 4" key="1">
    <citation type="submission" date="2016-07" db="EMBL/GenBank/DDBJ databases">
        <title>Pervasive Adenine N6-methylation of Active Genes in Fungi.</title>
        <authorList>
            <consortium name="DOE Joint Genome Institute"/>
            <person name="Mondo S.J."/>
            <person name="Dannebaum R.O."/>
            <person name="Kuo R.C."/>
            <person name="Labutti K."/>
            <person name="Haridas S."/>
            <person name="Kuo A."/>
            <person name="Salamov A."/>
            <person name="Ahrendt S.R."/>
            <person name="Lipzen A."/>
            <person name="Sullivan W."/>
            <person name="Andreopoulos W.B."/>
            <person name="Clum A."/>
            <person name="Lindquist E."/>
            <person name="Daum C."/>
            <person name="Ramamoorthy G.K."/>
            <person name="Gryganskyi A."/>
            <person name="Culley D."/>
            <person name="Magnuson J.K."/>
            <person name="James T.Y."/>
            <person name="O'Malley M.A."/>
            <person name="Stajich J.E."/>
            <person name="Spatafora J.W."/>
            <person name="Visel A."/>
            <person name="Grigoriev I.V."/>
        </authorList>
    </citation>
    <scope>NUCLEOTIDE SEQUENCE [LARGE SCALE GENOMIC DNA]</scope>
    <source>
        <strain evidence="3 4">CBS 129021</strain>
    </source>
</reference>
<dbReference type="Proteomes" id="UP000193689">
    <property type="component" value="Unassembled WGS sequence"/>
</dbReference>
<feature type="coiled-coil region" evidence="1">
    <location>
        <begin position="634"/>
        <end position="665"/>
    </location>
</feature>
<dbReference type="SUPFAM" id="SSF48371">
    <property type="entry name" value="ARM repeat"/>
    <property type="match status" value="1"/>
</dbReference>
<feature type="compositionally biased region" description="Basic and acidic residues" evidence="2">
    <location>
        <begin position="554"/>
        <end position="564"/>
    </location>
</feature>
<feature type="region of interest" description="Disordered" evidence="2">
    <location>
        <begin position="549"/>
        <end position="586"/>
    </location>
</feature>
<feature type="coiled-coil region" evidence="1">
    <location>
        <begin position="833"/>
        <end position="867"/>
    </location>
</feature>
<evidence type="ECO:0000256" key="2">
    <source>
        <dbReference type="SAM" id="MobiDB-lite"/>
    </source>
</evidence>
<dbReference type="GeneID" id="63776644"/>